<evidence type="ECO:0000256" key="1">
    <source>
        <dbReference type="SAM" id="MobiDB-lite"/>
    </source>
</evidence>
<reference evidence="3" key="2">
    <citation type="journal article" date="2013" name="PLoS Genet.">
        <title>Comparative genome structure, secondary metabolite, and effector coding capacity across Cochliobolus pathogens.</title>
        <authorList>
            <person name="Condon B.J."/>
            <person name="Leng Y."/>
            <person name="Wu D."/>
            <person name="Bushley K.E."/>
            <person name="Ohm R.A."/>
            <person name="Otillar R."/>
            <person name="Martin J."/>
            <person name="Schackwitz W."/>
            <person name="Grimwood J."/>
            <person name="MohdZainudin N."/>
            <person name="Xue C."/>
            <person name="Wang R."/>
            <person name="Manning V.A."/>
            <person name="Dhillon B."/>
            <person name="Tu Z.J."/>
            <person name="Steffenson B.J."/>
            <person name="Salamov A."/>
            <person name="Sun H."/>
            <person name="Lowry S."/>
            <person name="LaButti K."/>
            <person name="Han J."/>
            <person name="Copeland A."/>
            <person name="Lindquist E."/>
            <person name="Barry K."/>
            <person name="Schmutz J."/>
            <person name="Baker S.E."/>
            <person name="Ciuffetti L.M."/>
            <person name="Grigoriev I.V."/>
            <person name="Zhong S."/>
            <person name="Turgeon B.G."/>
        </authorList>
    </citation>
    <scope>NUCLEOTIDE SEQUENCE [LARGE SCALE GENOMIC DNA]</scope>
    <source>
        <strain evidence="3">C4 / ATCC 48331 / race T</strain>
    </source>
</reference>
<feature type="compositionally biased region" description="Basic and acidic residues" evidence="1">
    <location>
        <begin position="63"/>
        <end position="78"/>
    </location>
</feature>
<feature type="compositionally biased region" description="Acidic residues" evidence="1">
    <location>
        <begin position="1"/>
        <end position="31"/>
    </location>
</feature>
<feature type="compositionally biased region" description="Basic and acidic residues" evidence="1">
    <location>
        <begin position="32"/>
        <end position="46"/>
    </location>
</feature>
<dbReference type="EMBL" id="KB733492">
    <property type="protein sequence ID" value="ENH99079.1"/>
    <property type="molecule type" value="Genomic_DNA"/>
</dbReference>
<dbReference type="Proteomes" id="UP000012338">
    <property type="component" value="Unassembled WGS sequence"/>
</dbReference>
<gene>
    <name evidence="2" type="ORF">COCC4DRAFT_45602</name>
</gene>
<feature type="non-terminal residue" evidence="2">
    <location>
        <position position="1"/>
    </location>
</feature>
<feature type="region of interest" description="Disordered" evidence="1">
    <location>
        <begin position="154"/>
        <end position="181"/>
    </location>
</feature>
<proteinExistence type="predicted"/>
<sequence>EEEEEEEEGDADADSDDDDDDDDRDEDEDQEEKAKKIEDASPEKEQAPSADQVKGKLQPTNKGKKDITTYGVTKEKTPKINNGYFSGKDAKRDEQPPKFKVEDVQYVSHDLSYEGDSLLSEIQVCQVRTNSGKPIWVPMDDYIQLKDKYVKQQSEKEDEWDDGIVNEEDMNRQNADVGRYI</sequence>
<organism evidence="2 3">
    <name type="scientific">Cochliobolus heterostrophus (strain C4 / ATCC 48331 / race T)</name>
    <name type="common">Southern corn leaf blight fungus</name>
    <name type="synonym">Bipolaris maydis</name>
    <dbReference type="NCBI Taxonomy" id="665024"/>
    <lineage>
        <taxon>Eukaryota</taxon>
        <taxon>Fungi</taxon>
        <taxon>Dikarya</taxon>
        <taxon>Ascomycota</taxon>
        <taxon>Pezizomycotina</taxon>
        <taxon>Dothideomycetes</taxon>
        <taxon>Pleosporomycetidae</taxon>
        <taxon>Pleosporales</taxon>
        <taxon>Pleosporineae</taxon>
        <taxon>Pleosporaceae</taxon>
        <taxon>Bipolaris</taxon>
    </lineage>
</organism>
<accession>N4WIM9</accession>
<feature type="region of interest" description="Disordered" evidence="1">
    <location>
        <begin position="1"/>
        <end position="96"/>
    </location>
</feature>
<dbReference type="AlphaFoldDB" id="N4WIM9"/>
<protein>
    <submittedName>
        <fullName evidence="2">Uncharacterized protein</fullName>
    </submittedName>
</protein>
<name>N4WIM9_COCH4</name>
<evidence type="ECO:0000313" key="2">
    <source>
        <dbReference type="EMBL" id="ENH99079.1"/>
    </source>
</evidence>
<dbReference type="OrthoDB" id="3686174at2759"/>
<dbReference type="HOGENOM" id="CLU_1492499_0_0_1"/>
<feature type="compositionally biased region" description="Acidic residues" evidence="1">
    <location>
        <begin position="156"/>
        <end position="168"/>
    </location>
</feature>
<evidence type="ECO:0000313" key="3">
    <source>
        <dbReference type="Proteomes" id="UP000012338"/>
    </source>
</evidence>
<keyword evidence="3" id="KW-1185">Reference proteome</keyword>
<reference evidence="2 3" key="1">
    <citation type="journal article" date="2012" name="PLoS Pathog.">
        <title>Diverse lifestyles and strategies of plant pathogenesis encoded in the genomes of eighteen Dothideomycetes fungi.</title>
        <authorList>
            <person name="Ohm R.A."/>
            <person name="Feau N."/>
            <person name="Henrissat B."/>
            <person name="Schoch C.L."/>
            <person name="Horwitz B.A."/>
            <person name="Barry K.W."/>
            <person name="Condon B.J."/>
            <person name="Copeland A.C."/>
            <person name="Dhillon B."/>
            <person name="Glaser F."/>
            <person name="Hesse C.N."/>
            <person name="Kosti I."/>
            <person name="LaButti K."/>
            <person name="Lindquist E.A."/>
            <person name="Lucas S."/>
            <person name="Salamov A.A."/>
            <person name="Bradshaw R.E."/>
            <person name="Ciuffetti L."/>
            <person name="Hamelin R.C."/>
            <person name="Kema G.H.J."/>
            <person name="Lawrence C."/>
            <person name="Scott J.A."/>
            <person name="Spatafora J.W."/>
            <person name="Turgeon B.G."/>
            <person name="de Wit P.J.G.M."/>
            <person name="Zhong S."/>
            <person name="Goodwin S.B."/>
            <person name="Grigoriev I.V."/>
        </authorList>
    </citation>
    <scope>NUCLEOTIDE SEQUENCE [LARGE SCALE GENOMIC DNA]</scope>
    <source>
        <strain evidence="3">C4 / ATCC 48331 / race T</strain>
    </source>
</reference>